<reference evidence="1" key="1">
    <citation type="journal article" date="2021" name="New Phytol.">
        <title>Evolutionary innovations through gain and loss of genes in the ectomycorrhizal Boletales.</title>
        <authorList>
            <person name="Wu G."/>
            <person name="Miyauchi S."/>
            <person name="Morin E."/>
            <person name="Kuo A."/>
            <person name="Drula E."/>
            <person name="Varga T."/>
            <person name="Kohler A."/>
            <person name="Feng B."/>
            <person name="Cao Y."/>
            <person name="Lipzen A."/>
            <person name="Daum C."/>
            <person name="Hundley H."/>
            <person name="Pangilinan J."/>
            <person name="Johnson J."/>
            <person name="Barry K."/>
            <person name="LaButti K."/>
            <person name="Ng V."/>
            <person name="Ahrendt S."/>
            <person name="Min B."/>
            <person name="Choi I.G."/>
            <person name="Park H."/>
            <person name="Plett J.M."/>
            <person name="Magnuson J."/>
            <person name="Spatafora J.W."/>
            <person name="Nagy L.G."/>
            <person name="Henrissat B."/>
            <person name="Grigoriev I.V."/>
            <person name="Yang Z.L."/>
            <person name="Xu J."/>
            <person name="Martin F.M."/>
        </authorList>
    </citation>
    <scope>NUCLEOTIDE SEQUENCE</scope>
    <source>
        <strain evidence="1">KUC20120723A-06</strain>
    </source>
</reference>
<accession>A0ACB8BDL1</accession>
<comment type="caution">
    <text evidence="1">The sequence shown here is derived from an EMBL/GenBank/DDBJ whole genome shotgun (WGS) entry which is preliminary data.</text>
</comment>
<organism evidence="1 2">
    <name type="scientific">Leucogyrophana mollusca</name>
    <dbReference type="NCBI Taxonomy" id="85980"/>
    <lineage>
        <taxon>Eukaryota</taxon>
        <taxon>Fungi</taxon>
        <taxon>Dikarya</taxon>
        <taxon>Basidiomycota</taxon>
        <taxon>Agaricomycotina</taxon>
        <taxon>Agaricomycetes</taxon>
        <taxon>Agaricomycetidae</taxon>
        <taxon>Boletales</taxon>
        <taxon>Boletales incertae sedis</taxon>
        <taxon>Leucogyrophana</taxon>
    </lineage>
</organism>
<keyword evidence="2" id="KW-1185">Reference proteome</keyword>
<sequence length="228" mass="24953">MPISNNSKFRLCRRVRRCVSLMRCSLGSVLRHRRMLQKYSSLQARRSVSGARHFFERLQQFDQRTTSNSSHGKSGPPSHASGTDPSVNGLKGKEAPTAQVDAVRQERAVVGAPPSAVHSPPSASASQNPHSAILFLLLGRHSTAYSVFTTTSVPGGISSLTQANTLSDKGTPHPRPDAPRVVYDMSPSVINSPDGPSPKYPHIAMYSDLLHRFCEPLLWSLRSKLAFR</sequence>
<evidence type="ECO:0000313" key="1">
    <source>
        <dbReference type="EMBL" id="KAH7923604.1"/>
    </source>
</evidence>
<dbReference type="Proteomes" id="UP000790709">
    <property type="component" value="Unassembled WGS sequence"/>
</dbReference>
<evidence type="ECO:0000313" key="2">
    <source>
        <dbReference type="Proteomes" id="UP000790709"/>
    </source>
</evidence>
<name>A0ACB8BDL1_9AGAM</name>
<dbReference type="EMBL" id="MU266448">
    <property type="protein sequence ID" value="KAH7923604.1"/>
    <property type="molecule type" value="Genomic_DNA"/>
</dbReference>
<gene>
    <name evidence="1" type="ORF">BV22DRAFT_572593</name>
</gene>
<proteinExistence type="predicted"/>
<protein>
    <submittedName>
        <fullName evidence="1">Uncharacterized protein</fullName>
    </submittedName>
</protein>